<dbReference type="PANTHER" id="PTHR37314:SF4">
    <property type="entry name" value="UPF0700 TRANSMEMBRANE PROTEIN YOAK"/>
    <property type="match status" value="1"/>
</dbReference>
<dbReference type="PANTHER" id="PTHR37314">
    <property type="entry name" value="SLR0142 PROTEIN"/>
    <property type="match status" value="1"/>
</dbReference>
<dbReference type="AlphaFoldDB" id="A0A2X1XMJ8"/>
<evidence type="ECO:0000313" key="2">
    <source>
        <dbReference type="EMBL" id="SPY44330.1"/>
    </source>
</evidence>
<dbReference type="InterPro" id="IPR010699">
    <property type="entry name" value="DUF1275"/>
</dbReference>
<evidence type="ECO:0000313" key="3">
    <source>
        <dbReference type="Proteomes" id="UP000251647"/>
    </source>
</evidence>
<keyword evidence="1" id="KW-0812">Transmembrane</keyword>
<name>A0A2X1XMJ8_PHODM</name>
<protein>
    <submittedName>
        <fullName evidence="2">Predicted membrane protein</fullName>
    </submittedName>
</protein>
<keyword evidence="1" id="KW-0472">Membrane</keyword>
<accession>A0A2X1XMJ8</accession>
<dbReference type="Proteomes" id="UP000251647">
    <property type="component" value="Unassembled WGS sequence"/>
</dbReference>
<feature type="transmembrane region" description="Helical" evidence="1">
    <location>
        <begin position="21"/>
        <end position="38"/>
    </location>
</feature>
<proteinExistence type="predicted"/>
<feature type="transmembrane region" description="Helical" evidence="1">
    <location>
        <begin position="145"/>
        <end position="166"/>
    </location>
</feature>
<feature type="transmembrane region" description="Helical" evidence="1">
    <location>
        <begin position="93"/>
        <end position="113"/>
    </location>
</feature>
<gene>
    <name evidence="2" type="ORF">NCTC11647_03269</name>
</gene>
<feature type="transmembrane region" description="Helical" evidence="1">
    <location>
        <begin position="66"/>
        <end position="86"/>
    </location>
</feature>
<evidence type="ECO:0000256" key="1">
    <source>
        <dbReference type="SAM" id="Phobius"/>
    </source>
</evidence>
<dbReference type="Pfam" id="PF06912">
    <property type="entry name" value="DUF1275"/>
    <property type="match status" value="1"/>
</dbReference>
<feature type="transmembrane region" description="Helical" evidence="1">
    <location>
        <begin position="198"/>
        <end position="219"/>
    </location>
</feature>
<reference evidence="2 3" key="1">
    <citation type="submission" date="2018-06" db="EMBL/GenBank/DDBJ databases">
        <authorList>
            <consortium name="Pathogen Informatics"/>
            <person name="Doyle S."/>
        </authorList>
    </citation>
    <scope>NUCLEOTIDE SEQUENCE [LARGE SCALE GENOMIC DNA]</scope>
    <source>
        <strain evidence="2 3">NCTC11647</strain>
    </source>
</reference>
<keyword evidence="1" id="KW-1133">Transmembrane helix</keyword>
<organism evidence="2 3">
    <name type="scientific">Photobacterium damselae</name>
    <dbReference type="NCBI Taxonomy" id="38293"/>
    <lineage>
        <taxon>Bacteria</taxon>
        <taxon>Pseudomonadati</taxon>
        <taxon>Pseudomonadota</taxon>
        <taxon>Gammaproteobacteria</taxon>
        <taxon>Vibrionales</taxon>
        <taxon>Vibrionaceae</taxon>
        <taxon>Photobacterium</taxon>
    </lineage>
</organism>
<dbReference type="EMBL" id="UATL01000005">
    <property type="protein sequence ID" value="SPY44330.1"/>
    <property type="molecule type" value="Genomic_DNA"/>
</dbReference>
<sequence>MVRITTMNPMLKKQLLTLMPFYLLFIAGIVDVIGFLHLKNGLFVSFMSGNTTHVGILLNEPSNPLIWHYVGVIGLFVFGAMIGEMLALSAFRYYRCIIMAIVALLLSITALITNHTAPIVTNFVLSFAMGIQNIALRATIDKATALTYVTGFLVNTGRSLALLLMGHREQSAFFRHLLLWLSIFLGAITGAKVMTGSLTIALITPIVLSLIATVILYWTHELADA</sequence>
<feature type="transmembrane region" description="Helical" evidence="1">
    <location>
        <begin position="172"/>
        <end position="191"/>
    </location>
</feature>